<gene>
    <name evidence="4" type="ORF">SAMN05421507_1343</name>
</gene>
<name>A0A1H0X4B8_9PSEU</name>
<evidence type="ECO:0000256" key="1">
    <source>
        <dbReference type="ARBA" id="ARBA00023125"/>
    </source>
</evidence>
<protein>
    <submittedName>
        <fullName evidence="4">Single-strand DNA-binding protein</fullName>
    </submittedName>
</protein>
<evidence type="ECO:0000256" key="3">
    <source>
        <dbReference type="SAM" id="MobiDB-lite"/>
    </source>
</evidence>
<keyword evidence="1 2" id="KW-0238">DNA-binding</keyword>
<organism evidence="4 5">
    <name type="scientific">Lentzea jiangxiensis</name>
    <dbReference type="NCBI Taxonomy" id="641025"/>
    <lineage>
        <taxon>Bacteria</taxon>
        <taxon>Bacillati</taxon>
        <taxon>Actinomycetota</taxon>
        <taxon>Actinomycetes</taxon>
        <taxon>Pseudonocardiales</taxon>
        <taxon>Pseudonocardiaceae</taxon>
        <taxon>Lentzea</taxon>
    </lineage>
</organism>
<evidence type="ECO:0000256" key="2">
    <source>
        <dbReference type="PROSITE-ProRule" id="PRU00252"/>
    </source>
</evidence>
<dbReference type="InterPro" id="IPR000424">
    <property type="entry name" value="Primosome_PriB/ssb"/>
</dbReference>
<dbReference type="PROSITE" id="PS50935">
    <property type="entry name" value="SSB"/>
    <property type="match status" value="1"/>
</dbReference>
<dbReference type="InterPro" id="IPR012340">
    <property type="entry name" value="NA-bd_OB-fold"/>
</dbReference>
<evidence type="ECO:0000313" key="5">
    <source>
        <dbReference type="Proteomes" id="UP000199691"/>
    </source>
</evidence>
<feature type="compositionally biased region" description="Acidic residues" evidence="3">
    <location>
        <begin position="90"/>
        <end position="99"/>
    </location>
</feature>
<dbReference type="SUPFAM" id="SSF50249">
    <property type="entry name" value="Nucleic acid-binding proteins"/>
    <property type="match status" value="1"/>
</dbReference>
<dbReference type="EMBL" id="FNIX01000034">
    <property type="protein sequence ID" value="SDP97783.1"/>
    <property type="molecule type" value="Genomic_DNA"/>
</dbReference>
<keyword evidence="5" id="KW-1185">Reference proteome</keyword>
<evidence type="ECO:0000313" key="4">
    <source>
        <dbReference type="EMBL" id="SDP97783.1"/>
    </source>
</evidence>
<dbReference type="CDD" id="cd04496">
    <property type="entry name" value="SSB_OBF"/>
    <property type="match status" value="1"/>
</dbReference>
<proteinExistence type="predicted"/>
<dbReference type="Proteomes" id="UP000199691">
    <property type="component" value="Unassembled WGS sequence"/>
</dbReference>
<dbReference type="GO" id="GO:0003697">
    <property type="term" value="F:single-stranded DNA binding"/>
    <property type="evidence" value="ECO:0007669"/>
    <property type="project" value="InterPro"/>
</dbReference>
<sequence>MRCTVWRQLAENLVESVARGARLIVTDRLKQRTFETTEGEKRTVIELDVDEVGPSLRYFTATLIKVPGGQRHGDKSAESAGPENSKSPAESDDDEQPPL</sequence>
<accession>A0A1H0X4B8</accession>
<dbReference type="Gene3D" id="2.40.50.140">
    <property type="entry name" value="Nucleic acid-binding proteins"/>
    <property type="match status" value="1"/>
</dbReference>
<dbReference type="AlphaFoldDB" id="A0A1H0X4B8"/>
<feature type="region of interest" description="Disordered" evidence="3">
    <location>
        <begin position="67"/>
        <end position="99"/>
    </location>
</feature>
<dbReference type="Pfam" id="PF00436">
    <property type="entry name" value="SSB"/>
    <property type="match status" value="1"/>
</dbReference>
<dbReference type="STRING" id="641025.SAMN05421507_1343"/>
<reference evidence="5" key="1">
    <citation type="submission" date="2016-10" db="EMBL/GenBank/DDBJ databases">
        <authorList>
            <person name="Varghese N."/>
            <person name="Submissions S."/>
        </authorList>
    </citation>
    <scope>NUCLEOTIDE SEQUENCE [LARGE SCALE GENOMIC DNA]</scope>
    <source>
        <strain evidence="5">CGMCC 4.6609</strain>
    </source>
</reference>